<dbReference type="InterPro" id="IPR036393">
    <property type="entry name" value="AceGlu_kinase-like_sf"/>
</dbReference>
<name>A0A9J7HK34_BRAFL</name>
<dbReference type="GO" id="GO:0006536">
    <property type="term" value="P:glutamate metabolic process"/>
    <property type="evidence" value="ECO:0000318"/>
    <property type="project" value="GO_Central"/>
</dbReference>
<keyword evidence="1" id="KW-0808">Transferase</keyword>
<dbReference type="CDD" id="cd04265">
    <property type="entry name" value="DUF619-NAGS-U"/>
    <property type="match status" value="1"/>
</dbReference>
<dbReference type="PANTHER" id="PTHR23342">
    <property type="entry name" value="N-ACETYLGLUTAMATE SYNTHASE"/>
    <property type="match status" value="1"/>
</dbReference>
<sequence length="799" mass="88431">MQILLQKKASFWHRRMHCLLMYSASECASSSKTGSATSPELQRKRLLKTSSALSQCPVHGMLTAKPLSPDEQGARSKATGQGGAKEESSVGYACQKWLHDSTESKDGLSYLRSDVSMSDNRPSSIGRASLAKANAARHGGATVGEASHFSCGLVGCECQTVSNTPPRFVGIWKSKLDSTYSHAEKAWKGGATGFTPGKKDADGPKLQCSCQNSRFALCKDGSEVYWVNSFQKAGNTNTNFAQNAARKYSAGLLSASLNKKFSPTQPVGRCGYATSAAQPVIERSPAVVSKTSRVMATLQSAYMLPMSFMNGAAHDLKRFLEEVGTDPKEARYWLKQFQRSTDADHPFAVVQVDQEVFTKPEMLEGLGSCLAFLHRHDMKPVIVHGCTVPEEVEMTPQVLYNVKNQLVEDSMRMVNVLEAQGAPARPLFSGGCILEAEPKNPLSADLRGVVKEVNPEPLKWCLRSGHIPVISTLGETSTGQVMTIDSSEATEQISQILAPLKVMFLNTQGGIVDRGDQHQTMELLTGSERSTATTCMMSLNADRRRDSTVVQVNLPADLESLLQQPWCTPAIKKKVLRISELLNKLPPESSVVITSANAVLTELFTHHGSGTFFKNTEPIKKYQNLADVDLKRLNELLRRSFGRVLKDDYWERLQGRLNTLYLSEGYNAAAIVTNEQVDGMPYLDKFSVSTQIQTDEKARAREGEYYYQEQLEGQGTSEMLWEHVRRDFKSLFWRSRGSNKINPWYFKRSEGSWSDGQWTVFWYGVSQPKLSYELVDFAAKLPSSFTEDDDIGSKASIAE</sequence>
<accession>A0A9J7HK34</accession>
<dbReference type="Gene3D" id="3.40.630.30">
    <property type="match status" value="2"/>
</dbReference>
<feature type="domain" description="N-acetyltransferase" evidence="3">
    <location>
        <begin position="617"/>
        <end position="786"/>
    </location>
</feature>
<dbReference type="PANTHER" id="PTHR23342:SF0">
    <property type="entry name" value="N-ACETYLGLUTAMATE SYNTHASE, MITOCHONDRIAL"/>
    <property type="match status" value="1"/>
</dbReference>
<evidence type="ECO:0000259" key="3">
    <source>
        <dbReference type="PROSITE" id="PS51731"/>
    </source>
</evidence>
<dbReference type="GO" id="GO:0006526">
    <property type="term" value="P:L-arginine biosynthetic process"/>
    <property type="evidence" value="ECO:0000318"/>
    <property type="project" value="GO_Central"/>
</dbReference>
<gene>
    <name evidence="5 6 7" type="primary">LOC118405606</name>
</gene>
<evidence type="ECO:0000256" key="1">
    <source>
        <dbReference type="ARBA" id="ARBA00022679"/>
    </source>
</evidence>
<dbReference type="OrthoDB" id="438291at2759"/>
<evidence type="ECO:0000256" key="2">
    <source>
        <dbReference type="SAM" id="MobiDB-lite"/>
    </source>
</evidence>
<dbReference type="GO" id="GO:0005759">
    <property type="term" value="C:mitochondrial matrix"/>
    <property type="evidence" value="ECO:0000318"/>
    <property type="project" value="GO_Central"/>
</dbReference>
<feature type="region of interest" description="Disordered" evidence="2">
    <location>
        <begin position="61"/>
        <end position="87"/>
    </location>
</feature>
<dbReference type="KEGG" id="bfo:118405606"/>
<organism evidence="4 5">
    <name type="scientific">Branchiostoma floridae</name>
    <name type="common">Florida lancelet</name>
    <name type="synonym">Amphioxus</name>
    <dbReference type="NCBI Taxonomy" id="7739"/>
    <lineage>
        <taxon>Eukaryota</taxon>
        <taxon>Metazoa</taxon>
        <taxon>Chordata</taxon>
        <taxon>Cephalochordata</taxon>
        <taxon>Leptocardii</taxon>
        <taxon>Amphioxiformes</taxon>
        <taxon>Branchiostomatidae</taxon>
        <taxon>Branchiostoma</taxon>
    </lineage>
</organism>
<evidence type="ECO:0000313" key="4">
    <source>
        <dbReference type="Proteomes" id="UP000001554"/>
    </source>
</evidence>
<reference evidence="4" key="1">
    <citation type="journal article" date="2020" name="Nat. Ecol. Evol.">
        <title>Deeply conserved synteny resolves early events in vertebrate evolution.</title>
        <authorList>
            <person name="Simakov O."/>
            <person name="Marletaz F."/>
            <person name="Yue J.X."/>
            <person name="O'Connell B."/>
            <person name="Jenkins J."/>
            <person name="Brandt A."/>
            <person name="Calef R."/>
            <person name="Tung C.H."/>
            <person name="Huang T.K."/>
            <person name="Schmutz J."/>
            <person name="Satoh N."/>
            <person name="Yu J.K."/>
            <person name="Putnam N.H."/>
            <person name="Green R.E."/>
            <person name="Rokhsar D.S."/>
        </authorList>
    </citation>
    <scope>NUCLEOTIDE SEQUENCE [LARGE SCALE GENOMIC DNA]</scope>
    <source>
        <strain evidence="4">S238N-H82</strain>
    </source>
</reference>
<dbReference type="Pfam" id="PF04768">
    <property type="entry name" value="NAT"/>
    <property type="match status" value="2"/>
</dbReference>
<dbReference type="RefSeq" id="XP_035661045.1">
    <property type="nucleotide sequence ID" value="XM_035805152.1"/>
</dbReference>
<keyword evidence="4" id="KW-1185">Reference proteome</keyword>
<reference evidence="5 6" key="2">
    <citation type="submission" date="2025-04" db="UniProtKB">
        <authorList>
            <consortium name="RefSeq"/>
        </authorList>
    </citation>
    <scope>IDENTIFICATION</scope>
    <source>
        <strain evidence="5 6">S238N-H82</strain>
        <tissue evidence="5 6">Testes</tissue>
    </source>
</reference>
<dbReference type="PROSITE" id="PS51731">
    <property type="entry name" value="GNAT_NAGS"/>
    <property type="match status" value="1"/>
</dbReference>
<dbReference type="Proteomes" id="UP000001554">
    <property type="component" value="Chromosome 18"/>
</dbReference>
<proteinExistence type="predicted"/>
<dbReference type="GeneID" id="118405606"/>
<evidence type="ECO:0000313" key="5">
    <source>
        <dbReference type="RefSeq" id="XP_035661045.1"/>
    </source>
</evidence>
<dbReference type="Gene3D" id="3.40.1160.10">
    <property type="entry name" value="Acetylglutamate kinase-like"/>
    <property type="match status" value="1"/>
</dbReference>
<protein>
    <submittedName>
        <fullName evidence="5 6">N-acetylglutamate synthase, mitochondrial-like isoform X1</fullName>
    </submittedName>
</protein>
<dbReference type="InterPro" id="IPR006855">
    <property type="entry name" value="Vertebrate-like_GNAT_dom"/>
</dbReference>
<dbReference type="GO" id="GO:0004042">
    <property type="term" value="F:L-glutamate N-acetyltransferase activity"/>
    <property type="evidence" value="ECO:0000318"/>
    <property type="project" value="GO_Central"/>
</dbReference>
<dbReference type="SUPFAM" id="SSF53633">
    <property type="entry name" value="Carbamate kinase-like"/>
    <property type="match status" value="1"/>
</dbReference>
<dbReference type="RefSeq" id="XP_035661047.1">
    <property type="nucleotide sequence ID" value="XM_035805154.1"/>
</dbReference>
<dbReference type="RefSeq" id="XP_035661046.1">
    <property type="nucleotide sequence ID" value="XM_035805153.1"/>
</dbReference>
<evidence type="ECO:0000313" key="7">
    <source>
        <dbReference type="RefSeq" id="XP_035661047.1"/>
    </source>
</evidence>
<dbReference type="AlphaFoldDB" id="A0A9J7HK34"/>
<evidence type="ECO:0000313" key="6">
    <source>
        <dbReference type="RefSeq" id="XP_035661046.1"/>
    </source>
</evidence>